<dbReference type="AlphaFoldDB" id="A0AAE1AN26"/>
<reference evidence="2" key="1">
    <citation type="journal article" date="2023" name="G3 (Bethesda)">
        <title>A reference genome for the long-term kleptoplast-retaining sea slug Elysia crispata morphotype clarki.</title>
        <authorList>
            <person name="Eastman K.E."/>
            <person name="Pendleton A.L."/>
            <person name="Shaikh M.A."/>
            <person name="Suttiyut T."/>
            <person name="Ogas R."/>
            <person name="Tomko P."/>
            <person name="Gavelis G."/>
            <person name="Widhalm J.R."/>
            <person name="Wisecaver J.H."/>
        </authorList>
    </citation>
    <scope>NUCLEOTIDE SEQUENCE</scope>
    <source>
        <strain evidence="2">ECLA1</strain>
    </source>
</reference>
<name>A0AAE1AN26_9GAST</name>
<dbReference type="EMBL" id="JAWDGP010001628">
    <property type="protein sequence ID" value="KAK3789732.1"/>
    <property type="molecule type" value="Genomic_DNA"/>
</dbReference>
<feature type="region of interest" description="Disordered" evidence="1">
    <location>
        <begin position="1"/>
        <end position="21"/>
    </location>
</feature>
<organism evidence="2 3">
    <name type="scientific">Elysia crispata</name>
    <name type="common">lettuce slug</name>
    <dbReference type="NCBI Taxonomy" id="231223"/>
    <lineage>
        <taxon>Eukaryota</taxon>
        <taxon>Metazoa</taxon>
        <taxon>Spiralia</taxon>
        <taxon>Lophotrochozoa</taxon>
        <taxon>Mollusca</taxon>
        <taxon>Gastropoda</taxon>
        <taxon>Heterobranchia</taxon>
        <taxon>Euthyneura</taxon>
        <taxon>Panpulmonata</taxon>
        <taxon>Sacoglossa</taxon>
        <taxon>Placobranchoidea</taxon>
        <taxon>Plakobranchidae</taxon>
        <taxon>Elysia</taxon>
    </lineage>
</organism>
<evidence type="ECO:0000256" key="1">
    <source>
        <dbReference type="SAM" id="MobiDB-lite"/>
    </source>
</evidence>
<accession>A0AAE1AN26</accession>
<comment type="caution">
    <text evidence="2">The sequence shown here is derived from an EMBL/GenBank/DDBJ whole genome shotgun (WGS) entry which is preliminary data.</text>
</comment>
<proteinExistence type="predicted"/>
<gene>
    <name evidence="2" type="ORF">RRG08_036025</name>
</gene>
<evidence type="ECO:0000313" key="2">
    <source>
        <dbReference type="EMBL" id="KAK3789732.1"/>
    </source>
</evidence>
<sequence length="173" mass="18451">MPKQNPPGENSGDVSSRMSDDIILHSNTSVATVEAAESGEARRSSPSRAVLSVTAQRLSCTLTGPGSTGTGASISVVVHDVEGGKAPTMVVMNSLSQPYLRIIGIAQHIQLKRGKQYLKGQLVEAETVYFYPSFRVARCCDLAQIAASRNQLTQCSFQPDLSGTNDSPLLLTR</sequence>
<dbReference type="Proteomes" id="UP001283361">
    <property type="component" value="Unassembled WGS sequence"/>
</dbReference>
<keyword evidence="3" id="KW-1185">Reference proteome</keyword>
<evidence type="ECO:0000313" key="3">
    <source>
        <dbReference type="Proteomes" id="UP001283361"/>
    </source>
</evidence>
<protein>
    <submittedName>
        <fullName evidence="2">Uncharacterized protein</fullName>
    </submittedName>
</protein>